<dbReference type="NCBIfam" id="TIGR00731">
    <property type="entry name" value="bL25_bact_ctc"/>
    <property type="match status" value="1"/>
</dbReference>
<accession>A0A2N0VHF7</accession>
<comment type="function">
    <text evidence="5">This is one of the proteins that binds to the 5S RNA in the ribosome where it forms part of the central protuberance.</text>
</comment>
<dbReference type="InterPro" id="IPR011035">
    <property type="entry name" value="Ribosomal_bL25/Gln-tRNA_synth"/>
</dbReference>
<keyword evidence="10" id="KW-1185">Reference proteome</keyword>
<feature type="domain" description="Large ribosomal subunit protein bL25 L25" evidence="7">
    <location>
        <begin position="9"/>
        <end position="94"/>
    </location>
</feature>
<dbReference type="Gene3D" id="2.40.240.10">
    <property type="entry name" value="Ribosomal Protein L25, Chain P"/>
    <property type="match status" value="1"/>
</dbReference>
<dbReference type="InterPro" id="IPR001021">
    <property type="entry name" value="Ribosomal_bL25_long"/>
</dbReference>
<keyword evidence="1 5" id="KW-0699">rRNA-binding</keyword>
<evidence type="ECO:0000256" key="4">
    <source>
        <dbReference type="ARBA" id="ARBA00023274"/>
    </source>
</evidence>
<dbReference type="AlphaFoldDB" id="A0A2N0VHF7"/>
<dbReference type="OrthoDB" id="9786489at2"/>
<comment type="caution">
    <text evidence="9">The sequence shown here is derived from an EMBL/GenBank/DDBJ whole genome shotgun (WGS) entry which is preliminary data.</text>
</comment>
<name>A0A2N0VHF7_9BACT</name>
<dbReference type="RefSeq" id="WP_101073167.1">
    <property type="nucleotide sequence ID" value="NZ_PISP01000002.1"/>
</dbReference>
<dbReference type="Gene3D" id="2.170.120.20">
    <property type="entry name" value="Ribosomal protein L25, beta domain"/>
    <property type="match status" value="1"/>
</dbReference>
<evidence type="ECO:0000256" key="5">
    <source>
        <dbReference type="HAMAP-Rule" id="MF_01334"/>
    </source>
</evidence>
<evidence type="ECO:0000256" key="6">
    <source>
        <dbReference type="SAM" id="MobiDB-lite"/>
    </source>
</evidence>
<comment type="subunit">
    <text evidence="5">Part of the 50S ribosomal subunit; part of the 5S rRNA/L5/L18/L25 subcomplex. Contacts the 5S rRNA. Binds to the 5S rRNA independently of L5 and L18.</text>
</comment>
<protein>
    <recommendedName>
        <fullName evidence="5">Large ribosomal subunit protein bL25</fullName>
    </recommendedName>
    <alternativeName>
        <fullName evidence="5">General stress protein CTC</fullName>
    </alternativeName>
</protein>
<evidence type="ECO:0000256" key="3">
    <source>
        <dbReference type="ARBA" id="ARBA00022980"/>
    </source>
</evidence>
<dbReference type="GO" id="GO:0006412">
    <property type="term" value="P:translation"/>
    <property type="evidence" value="ECO:0007669"/>
    <property type="project" value="UniProtKB-UniRule"/>
</dbReference>
<dbReference type="GO" id="GO:0008097">
    <property type="term" value="F:5S rRNA binding"/>
    <property type="evidence" value="ECO:0007669"/>
    <property type="project" value="InterPro"/>
</dbReference>
<comment type="similarity">
    <text evidence="5">Belongs to the bacterial ribosomal protein bL25 family. CTC subfamily.</text>
</comment>
<dbReference type="InterPro" id="IPR029751">
    <property type="entry name" value="Ribosomal_L25_dom"/>
</dbReference>
<keyword evidence="4 5" id="KW-0687">Ribonucleoprotein</keyword>
<keyword evidence="3 5" id="KW-0689">Ribosomal protein</keyword>
<organism evidence="9 10">
    <name type="scientific">Rhodohalobacter barkolensis</name>
    <dbReference type="NCBI Taxonomy" id="2053187"/>
    <lineage>
        <taxon>Bacteria</taxon>
        <taxon>Pseudomonadati</taxon>
        <taxon>Balneolota</taxon>
        <taxon>Balneolia</taxon>
        <taxon>Balneolales</taxon>
        <taxon>Balneolaceae</taxon>
        <taxon>Rhodohalobacter</taxon>
    </lineage>
</organism>
<dbReference type="GO" id="GO:0022625">
    <property type="term" value="C:cytosolic large ribosomal subunit"/>
    <property type="evidence" value="ECO:0007669"/>
    <property type="project" value="TreeGrafter"/>
</dbReference>
<evidence type="ECO:0000259" key="8">
    <source>
        <dbReference type="Pfam" id="PF14693"/>
    </source>
</evidence>
<dbReference type="InterPro" id="IPR037121">
    <property type="entry name" value="Ribosomal_bL25_C"/>
</dbReference>
<dbReference type="Pfam" id="PF14693">
    <property type="entry name" value="Ribosomal_TL5_C"/>
    <property type="match status" value="1"/>
</dbReference>
<evidence type="ECO:0000259" key="7">
    <source>
        <dbReference type="Pfam" id="PF01386"/>
    </source>
</evidence>
<evidence type="ECO:0000313" key="10">
    <source>
        <dbReference type="Proteomes" id="UP000233398"/>
    </source>
</evidence>
<keyword evidence="2 5" id="KW-0694">RNA-binding</keyword>
<evidence type="ECO:0000313" key="9">
    <source>
        <dbReference type="EMBL" id="PKD43625.1"/>
    </source>
</evidence>
<feature type="domain" description="Large ribosomal subunit protein bL25 beta" evidence="8">
    <location>
        <begin position="103"/>
        <end position="185"/>
    </location>
</feature>
<proteinExistence type="inferred from homology"/>
<feature type="region of interest" description="Disordered" evidence="6">
    <location>
        <begin position="191"/>
        <end position="234"/>
    </location>
</feature>
<dbReference type="CDD" id="cd00495">
    <property type="entry name" value="Ribosomal_L25_TL5_CTC"/>
    <property type="match status" value="1"/>
</dbReference>
<dbReference type="GO" id="GO:0003735">
    <property type="term" value="F:structural constituent of ribosome"/>
    <property type="evidence" value="ECO:0007669"/>
    <property type="project" value="InterPro"/>
</dbReference>
<dbReference type="InterPro" id="IPR020056">
    <property type="entry name" value="Rbsml_bL25/Gln-tRNA_synth_N"/>
</dbReference>
<gene>
    <name evidence="5" type="primary">rplY</name>
    <name evidence="5" type="synonym">ctc</name>
    <name evidence="9" type="ORF">CWD77_08650</name>
</gene>
<evidence type="ECO:0000256" key="1">
    <source>
        <dbReference type="ARBA" id="ARBA00022730"/>
    </source>
</evidence>
<sequence>MKQPEIYKLEGEKRDLGKKSVAQLRDDLKVPAVLYGPKVEENVHFSISEVDIEKILSSSETKLQELTVDGTTYKTLLKNVEFDPVTDRVLHADFYVLDESQRVKLKIPIRLTGTAIGVRDGGGRVFQTMRIVRVKVMPDKIPAEFELDITDLGIGDSLHVSELDMEGIDPLDDPRRTIVTIAPPKSEALFTTSIEPDEEELLEGEEAEELAEGEEAPEGEEAAEGEEGKESKEE</sequence>
<dbReference type="InterPro" id="IPR020057">
    <property type="entry name" value="Ribosomal_bL25_b-dom"/>
</dbReference>
<evidence type="ECO:0000256" key="2">
    <source>
        <dbReference type="ARBA" id="ARBA00022884"/>
    </source>
</evidence>
<reference evidence="9 10" key="1">
    <citation type="submission" date="2017-11" db="EMBL/GenBank/DDBJ databases">
        <title>Rhodohalobacter 15182 sp. nov., isolated from a salt lake.</title>
        <authorList>
            <person name="Han S."/>
        </authorList>
    </citation>
    <scope>NUCLEOTIDE SEQUENCE [LARGE SCALE GENOMIC DNA]</scope>
    <source>
        <strain evidence="9 10">15182</strain>
    </source>
</reference>
<dbReference type="PANTHER" id="PTHR33284">
    <property type="entry name" value="RIBOSOMAL PROTEIN L25/GLN-TRNA SYNTHETASE, ANTI-CODON-BINDING DOMAIN-CONTAINING PROTEIN"/>
    <property type="match status" value="1"/>
</dbReference>
<feature type="compositionally biased region" description="Acidic residues" evidence="6">
    <location>
        <begin position="195"/>
        <end position="225"/>
    </location>
</feature>
<dbReference type="InterPro" id="IPR020930">
    <property type="entry name" value="Ribosomal_uL5_bac-type"/>
</dbReference>
<dbReference type="HAMAP" id="MF_01334">
    <property type="entry name" value="Ribosomal_bL25_CTC"/>
    <property type="match status" value="1"/>
</dbReference>
<dbReference type="PANTHER" id="PTHR33284:SF1">
    <property type="entry name" value="RIBOSOMAL PROTEIN L25_GLN-TRNA SYNTHETASE, ANTI-CODON-BINDING DOMAIN-CONTAINING PROTEIN"/>
    <property type="match status" value="1"/>
</dbReference>
<dbReference type="EMBL" id="PISP01000002">
    <property type="protein sequence ID" value="PKD43625.1"/>
    <property type="molecule type" value="Genomic_DNA"/>
</dbReference>
<dbReference type="Pfam" id="PF01386">
    <property type="entry name" value="Ribosomal_L25p"/>
    <property type="match status" value="1"/>
</dbReference>
<dbReference type="Proteomes" id="UP000233398">
    <property type="component" value="Unassembled WGS sequence"/>
</dbReference>
<dbReference type="SUPFAM" id="SSF50715">
    <property type="entry name" value="Ribosomal protein L25-like"/>
    <property type="match status" value="1"/>
</dbReference>